<dbReference type="WBParaSite" id="ALUE_0002021801-mRNA-1">
    <property type="protein sequence ID" value="ALUE_0002021801-mRNA-1"/>
    <property type="gene ID" value="ALUE_0002021801"/>
</dbReference>
<evidence type="ECO:0000313" key="3">
    <source>
        <dbReference type="WBParaSite" id="ALUE_0002021801-mRNA-1"/>
    </source>
</evidence>
<organism evidence="2 3">
    <name type="scientific">Ascaris lumbricoides</name>
    <name type="common">Giant roundworm</name>
    <dbReference type="NCBI Taxonomy" id="6252"/>
    <lineage>
        <taxon>Eukaryota</taxon>
        <taxon>Metazoa</taxon>
        <taxon>Ecdysozoa</taxon>
        <taxon>Nematoda</taxon>
        <taxon>Chromadorea</taxon>
        <taxon>Rhabditida</taxon>
        <taxon>Spirurina</taxon>
        <taxon>Ascaridomorpha</taxon>
        <taxon>Ascaridoidea</taxon>
        <taxon>Ascarididae</taxon>
        <taxon>Ascaris</taxon>
    </lineage>
</organism>
<feature type="region of interest" description="Disordered" evidence="1">
    <location>
        <begin position="34"/>
        <end position="66"/>
    </location>
</feature>
<reference evidence="3" key="1">
    <citation type="submission" date="2017-02" db="UniProtKB">
        <authorList>
            <consortium name="WormBaseParasite"/>
        </authorList>
    </citation>
    <scope>IDENTIFICATION</scope>
</reference>
<dbReference type="Proteomes" id="UP000036681">
    <property type="component" value="Unplaced"/>
</dbReference>
<protein>
    <submittedName>
        <fullName evidence="3">Serine protease</fullName>
    </submittedName>
</protein>
<evidence type="ECO:0000256" key="1">
    <source>
        <dbReference type="SAM" id="MobiDB-lite"/>
    </source>
</evidence>
<evidence type="ECO:0000313" key="2">
    <source>
        <dbReference type="Proteomes" id="UP000036681"/>
    </source>
</evidence>
<proteinExistence type="predicted"/>
<dbReference type="AlphaFoldDB" id="A0A0M3IN90"/>
<sequence>MVAEMSFSIGFQPIGAGETVPQKIDFSSVQEVGDWAQETANWDRQQQNDPNQPGEWGAAPPSGANW</sequence>
<keyword evidence="2" id="KW-1185">Reference proteome</keyword>
<name>A0A0M3IN90_ASCLU</name>
<accession>A0A0M3IN90</accession>
<feature type="compositionally biased region" description="Polar residues" evidence="1">
    <location>
        <begin position="38"/>
        <end position="51"/>
    </location>
</feature>